<dbReference type="RefSeq" id="WP_377600069.1">
    <property type="nucleotide sequence ID" value="NZ_JBHUME010000002.1"/>
</dbReference>
<dbReference type="InterPro" id="IPR032710">
    <property type="entry name" value="NTF2-like_dom_sf"/>
</dbReference>
<comment type="caution">
    <text evidence="1">The sequence shown here is derived from an EMBL/GenBank/DDBJ whole genome shotgun (WGS) entry which is preliminary data.</text>
</comment>
<sequence length="122" mass="13901">MTNVTELVIKHMNIWSETDPSKRKRMIDEVYAKDCVVFDPFFPEPFTGHEGLVRLIEDVQGKFPGKIFTAVPGSMNEHHNQVRMAWNLGPSMQPSAVTGQDFLLLENGYIKSCTVYLDLPEE</sequence>
<dbReference type="SUPFAM" id="SSF54427">
    <property type="entry name" value="NTF2-like"/>
    <property type="match status" value="1"/>
</dbReference>
<dbReference type="EMBL" id="JBHUME010000002">
    <property type="protein sequence ID" value="MFD2611449.1"/>
    <property type="molecule type" value="Genomic_DNA"/>
</dbReference>
<name>A0ABW5PAE5_9BACL</name>
<protein>
    <submittedName>
        <fullName evidence="1">Nuclear transport factor 2 family protein</fullName>
    </submittedName>
</protein>
<evidence type="ECO:0000313" key="2">
    <source>
        <dbReference type="Proteomes" id="UP001597541"/>
    </source>
</evidence>
<keyword evidence="2" id="KW-1185">Reference proteome</keyword>
<proteinExistence type="predicted"/>
<evidence type="ECO:0000313" key="1">
    <source>
        <dbReference type="EMBL" id="MFD2611449.1"/>
    </source>
</evidence>
<dbReference type="Gene3D" id="3.10.450.50">
    <property type="match status" value="1"/>
</dbReference>
<accession>A0ABW5PAE5</accession>
<gene>
    <name evidence="1" type="ORF">ACFSUF_03320</name>
</gene>
<dbReference type="Proteomes" id="UP001597541">
    <property type="component" value="Unassembled WGS sequence"/>
</dbReference>
<organism evidence="1 2">
    <name type="scientific">Paenibacillus gansuensis</name>
    <dbReference type="NCBI Taxonomy" id="306542"/>
    <lineage>
        <taxon>Bacteria</taxon>
        <taxon>Bacillati</taxon>
        <taxon>Bacillota</taxon>
        <taxon>Bacilli</taxon>
        <taxon>Bacillales</taxon>
        <taxon>Paenibacillaceae</taxon>
        <taxon>Paenibacillus</taxon>
    </lineage>
</organism>
<reference evidence="2" key="1">
    <citation type="journal article" date="2019" name="Int. J. Syst. Evol. Microbiol.">
        <title>The Global Catalogue of Microorganisms (GCM) 10K type strain sequencing project: providing services to taxonomists for standard genome sequencing and annotation.</title>
        <authorList>
            <consortium name="The Broad Institute Genomics Platform"/>
            <consortium name="The Broad Institute Genome Sequencing Center for Infectious Disease"/>
            <person name="Wu L."/>
            <person name="Ma J."/>
        </authorList>
    </citation>
    <scope>NUCLEOTIDE SEQUENCE [LARGE SCALE GENOMIC DNA]</scope>
    <source>
        <strain evidence="2">KCTC 3950</strain>
    </source>
</reference>